<dbReference type="InterPro" id="IPR004697">
    <property type="entry name" value="AbgT"/>
</dbReference>
<feature type="transmembrane region" description="Helical" evidence="1">
    <location>
        <begin position="218"/>
        <end position="237"/>
    </location>
</feature>
<keyword evidence="3" id="KW-1185">Reference proteome</keyword>
<feature type="transmembrane region" description="Helical" evidence="1">
    <location>
        <begin position="35"/>
        <end position="52"/>
    </location>
</feature>
<evidence type="ECO:0000313" key="2">
    <source>
        <dbReference type="EMBL" id="ERT68992.1"/>
    </source>
</evidence>
<gene>
    <name evidence="2" type="ORF">HMPREF0202_01097</name>
</gene>
<dbReference type="Pfam" id="PF03806">
    <property type="entry name" value="ABG_transport"/>
    <property type="match status" value="1"/>
</dbReference>
<keyword evidence="1" id="KW-1133">Transmembrane helix</keyword>
<feature type="transmembrane region" description="Helical" evidence="1">
    <location>
        <begin position="302"/>
        <end position="328"/>
    </location>
</feature>
<feature type="transmembrane region" description="Helical" evidence="1">
    <location>
        <begin position="273"/>
        <end position="290"/>
    </location>
</feature>
<dbReference type="PANTHER" id="PTHR30282">
    <property type="entry name" value="P-AMINOBENZOYL GLUTAMATE TRANSPORTER"/>
    <property type="match status" value="1"/>
</dbReference>
<dbReference type="EMBL" id="AXZF01000039">
    <property type="protein sequence ID" value="ERT68992.1"/>
    <property type="molecule type" value="Genomic_DNA"/>
</dbReference>
<proteinExistence type="predicted"/>
<dbReference type="GO" id="GO:1902604">
    <property type="term" value="P:p-aminobenzoyl-glutamate transmembrane transport"/>
    <property type="evidence" value="ECO:0007669"/>
    <property type="project" value="InterPro"/>
</dbReference>
<dbReference type="GO" id="GO:0015558">
    <property type="term" value="F:secondary active p-aminobenzoyl-glutamate transmembrane transporter activity"/>
    <property type="evidence" value="ECO:0007669"/>
    <property type="project" value="InterPro"/>
</dbReference>
<dbReference type="PATRIC" id="fig|1319815.3.peg.1054"/>
<evidence type="ECO:0008006" key="4">
    <source>
        <dbReference type="Google" id="ProtNLM"/>
    </source>
</evidence>
<reference evidence="2 3" key="1">
    <citation type="submission" date="2013-08" db="EMBL/GenBank/DDBJ databases">
        <authorList>
            <person name="Weinstock G."/>
            <person name="Sodergren E."/>
            <person name="Wylie T."/>
            <person name="Fulton L."/>
            <person name="Fulton R."/>
            <person name="Fronick C."/>
            <person name="O'Laughlin M."/>
            <person name="Godfrey J."/>
            <person name="Miner T."/>
            <person name="Herter B."/>
            <person name="Appelbaum E."/>
            <person name="Cordes M."/>
            <person name="Lek S."/>
            <person name="Wollam A."/>
            <person name="Pepin K.H."/>
            <person name="Palsikar V.B."/>
            <person name="Mitreva M."/>
            <person name="Wilson R.K."/>
        </authorList>
    </citation>
    <scope>NUCLEOTIDE SEQUENCE [LARGE SCALE GENOMIC DNA]</scope>
    <source>
        <strain evidence="2 3">ATCC BAA-474</strain>
    </source>
</reference>
<keyword evidence="1" id="KW-0812">Transmembrane</keyword>
<dbReference type="PANTHER" id="PTHR30282:SF0">
    <property type="entry name" value="P-AMINOBENZOYL-GLUTAMATE TRANSPORT PROTEIN"/>
    <property type="match status" value="1"/>
</dbReference>
<feature type="transmembrane region" description="Helical" evidence="1">
    <location>
        <begin position="490"/>
        <end position="512"/>
    </location>
</feature>
<dbReference type="eggNOG" id="COG2978">
    <property type="taxonomic scope" value="Bacteria"/>
</dbReference>
<name>U7VB94_9FUSO</name>
<feature type="transmembrane region" description="Helical" evidence="1">
    <location>
        <begin position="173"/>
        <end position="197"/>
    </location>
</feature>
<organism evidence="2 3">
    <name type="scientific">Cetobacterium somerae ATCC BAA-474</name>
    <dbReference type="NCBI Taxonomy" id="1319815"/>
    <lineage>
        <taxon>Bacteria</taxon>
        <taxon>Fusobacteriati</taxon>
        <taxon>Fusobacteriota</taxon>
        <taxon>Fusobacteriia</taxon>
        <taxon>Fusobacteriales</taxon>
        <taxon>Fusobacteriaceae</taxon>
        <taxon>Cetobacterium</taxon>
    </lineage>
</organism>
<comment type="caution">
    <text evidence="2">The sequence shown here is derived from an EMBL/GenBank/DDBJ whole genome shotgun (WGS) entry which is preliminary data.</text>
</comment>
<evidence type="ECO:0000313" key="3">
    <source>
        <dbReference type="Proteomes" id="UP000017081"/>
    </source>
</evidence>
<feature type="transmembrane region" description="Helical" evidence="1">
    <location>
        <begin position="131"/>
        <end position="161"/>
    </location>
</feature>
<accession>U7VB94</accession>
<feature type="transmembrane region" description="Helical" evidence="1">
    <location>
        <begin position="90"/>
        <end position="110"/>
    </location>
</feature>
<feature type="transmembrane region" description="Helical" evidence="1">
    <location>
        <begin position="391"/>
        <end position="412"/>
    </location>
</feature>
<sequence length="521" mass="57922">MLSRKRRKKLISKRDKEFSLIKIVEKWGNRLPHPFVLFGIFILIILLLSNVLNKIGFGVDDTLMSNKYILVENLLSFNHLRELIEKIPDIYIRFPSLKIVLLMMMAIGLVEKVGFFNALMRKYLLGVPKSYLTAALIFTAINANVMSDAGTIFAITMGGILFSSVGRSPKLGIIVGFAAASGGFTANIFVAGTDALLAGITQEALLTIGKEEVINPLCNYYFMVASTVVLTITLTLFTEKFIVKYVDRDVRFEDLDSLSKFKLNIDEERGLKYSFYSIIIFFLIMIFLTVPQNSFFRNPQGLFLPTSPLMTSITTIIFFLFSIIGITYGVGKGAIKTSKDVAKLFQEGVIQAAPLMVTLLSSSIFIYLLNKSNIFKVLSIKGAMQLKDLNMNSYLLLIMVILITTLINPIMTSGSTKWVLLAPMVVPMFSILGISPAYAQLAFRIGDSATNIISPLQPALPVVLGLLYQYQEKDKIDGEEGSGFGSVFSLTLPYSIVILFSLIILLTIWYHLELPIGPGIY</sequence>
<dbReference type="Proteomes" id="UP000017081">
    <property type="component" value="Unassembled WGS sequence"/>
</dbReference>
<protein>
    <recommendedName>
        <fullName evidence="4">AbgT transporter family protein</fullName>
    </recommendedName>
</protein>
<feature type="transmembrane region" description="Helical" evidence="1">
    <location>
        <begin position="348"/>
        <end position="370"/>
    </location>
</feature>
<dbReference type="HOGENOM" id="CLU_040132_0_0_0"/>
<dbReference type="AlphaFoldDB" id="U7VB94"/>
<dbReference type="STRING" id="1319815.HMPREF0202_01097"/>
<evidence type="ECO:0000256" key="1">
    <source>
        <dbReference type="SAM" id="Phobius"/>
    </source>
</evidence>
<feature type="transmembrane region" description="Helical" evidence="1">
    <location>
        <begin position="418"/>
        <end position="439"/>
    </location>
</feature>
<keyword evidence="1" id="KW-0472">Membrane</keyword>